<organism evidence="1 2">
    <name type="scientific">Myceligenerans pegani</name>
    <dbReference type="NCBI Taxonomy" id="2776917"/>
    <lineage>
        <taxon>Bacteria</taxon>
        <taxon>Bacillati</taxon>
        <taxon>Actinomycetota</taxon>
        <taxon>Actinomycetes</taxon>
        <taxon>Micrococcales</taxon>
        <taxon>Promicromonosporaceae</taxon>
        <taxon>Myceligenerans</taxon>
    </lineage>
</organism>
<sequence length="396" mass="43291">MNPLLYGFWIMPAFPGATDPRPIPGLDQLGRPWAVEALKDWASENEVDALIEGKSARLQTPNESTADSPSIWACIIDRTIEAQTESTLSALAMLLERQLMSQQLIKKDEFLADYPTRAAHVDADAIKSIGDVVRMEGWRSAARAIRARAEAVNYSLHVEYRSPSFTVEDVRRRMPIVRHVYNSVPGVRDSIDRIVHSMTSGWHIKGPGPESALQRVRDAIESSGIQELTALCARDALVCGVGALSLGPLPLRAAWLIRPENILDLNLDEGSALAIAEDGSRQEMTGILGIRGSTQSGLATGLSLLEPMVITSANRDLYLYTLLNARVIAELSRDSAVTSRAAMTRQVALHHLREMSNQSSIFNPVVSRISVPPQDMYGEGREEMAPAVDHLGLGAL</sequence>
<comment type="caution">
    <text evidence="1">The sequence shown here is derived from an EMBL/GenBank/DDBJ whole genome shotgun (WGS) entry which is preliminary data.</text>
</comment>
<dbReference type="Proteomes" id="UP000625527">
    <property type="component" value="Unassembled WGS sequence"/>
</dbReference>
<proteinExistence type="predicted"/>
<dbReference type="EMBL" id="JADAQT010000078">
    <property type="protein sequence ID" value="MBE1876107.1"/>
    <property type="molecule type" value="Genomic_DNA"/>
</dbReference>
<gene>
    <name evidence="1" type="ORF">IHE71_10350</name>
</gene>
<reference evidence="1 2" key="1">
    <citation type="submission" date="2020-10" db="EMBL/GenBank/DDBJ databases">
        <title>Myceligenerans pegani sp. nov., an endophytic actinomycete isolated from Peganum harmala L. in Xinjiang, China.</title>
        <authorList>
            <person name="Xin L."/>
        </authorList>
    </citation>
    <scope>NUCLEOTIDE SEQUENCE [LARGE SCALE GENOMIC DNA]</scope>
    <source>
        <strain evidence="1 2">TRM65318</strain>
    </source>
</reference>
<name>A0ABR9MXK3_9MICO</name>
<protein>
    <submittedName>
        <fullName evidence="1">Uncharacterized protein</fullName>
    </submittedName>
</protein>
<dbReference type="RefSeq" id="WP_192862669.1">
    <property type="nucleotide sequence ID" value="NZ_JADAQT010000078.1"/>
</dbReference>
<keyword evidence="2" id="KW-1185">Reference proteome</keyword>
<accession>A0ABR9MXK3</accession>
<evidence type="ECO:0000313" key="2">
    <source>
        <dbReference type="Proteomes" id="UP000625527"/>
    </source>
</evidence>
<evidence type="ECO:0000313" key="1">
    <source>
        <dbReference type="EMBL" id="MBE1876107.1"/>
    </source>
</evidence>